<proteinExistence type="predicted"/>
<dbReference type="PANTHER" id="PTHR36932:SF1">
    <property type="entry name" value="CAPSULAR POLYSACCHARIDE BIOSYNTHESIS PROTEIN"/>
    <property type="match status" value="1"/>
</dbReference>
<dbReference type="EMBL" id="JAVDBT010000017">
    <property type="protein sequence ID" value="MDQ2067831.1"/>
    <property type="molecule type" value="Genomic_DNA"/>
</dbReference>
<dbReference type="InterPro" id="IPR053158">
    <property type="entry name" value="CapK_Type1_Caps_Biosynth"/>
</dbReference>
<comment type="caution">
    <text evidence="1">The sequence shown here is derived from an EMBL/GenBank/DDBJ whole genome shotgun (WGS) entry which is preliminary data.</text>
</comment>
<dbReference type="RefSeq" id="WP_306681541.1">
    <property type="nucleotide sequence ID" value="NZ_JAVDBT010000017.1"/>
</dbReference>
<dbReference type="PANTHER" id="PTHR36932">
    <property type="entry name" value="CAPSULAR POLYSACCHARIDE BIOSYNTHESIS PROTEIN"/>
    <property type="match status" value="1"/>
</dbReference>
<name>A0ABU0W1D3_9RHOB</name>
<evidence type="ECO:0000313" key="2">
    <source>
        <dbReference type="Proteomes" id="UP001239680"/>
    </source>
</evidence>
<reference evidence="1 2" key="1">
    <citation type="submission" date="2023-08" db="EMBL/GenBank/DDBJ databases">
        <title>Characterization of two Paracoccaceae strains isolated from Phycosphere and proposal of Xinfangfangia lacusdiani sp. nov.</title>
        <authorList>
            <person name="Deng Y."/>
            <person name="Zhang Y.Q."/>
        </authorList>
    </citation>
    <scope>NUCLEOTIDE SEQUENCE [LARGE SCALE GENOMIC DNA]</scope>
    <source>
        <strain evidence="1 2">CPCC 101601</strain>
    </source>
</reference>
<evidence type="ECO:0000313" key="1">
    <source>
        <dbReference type="EMBL" id="MDQ2067831.1"/>
    </source>
</evidence>
<dbReference type="Gene3D" id="3.40.50.12780">
    <property type="entry name" value="N-terminal domain of ligase-like"/>
    <property type="match status" value="1"/>
</dbReference>
<accession>A0ABU0W1D3</accession>
<gene>
    <name evidence="1" type="ORF">Q9295_15750</name>
</gene>
<protein>
    <submittedName>
        <fullName evidence="1">CoF synthetase</fullName>
    </submittedName>
</protein>
<sequence>MIAAIEVLSSYFRTKRLSRPGLSRADFEAAQTRALARWLHNDLPQVRAYAAAPARLSDLPITDKAQLMAQFHRYNRPGLTAEQAWAGLEGGKIGRLTIGCSTGTSGNRGLFVISEAERFRWLGSILAKCMDGLLTRPSRVAIVLPRDTRLYHAARRLPWLQLRVFDITIGPVNWRAELESFAPTVLLAPPRLLRHFAESRYRLQPQRIFAAAETLDPPDRPMIEGYFNRPLDQIYMATEGLFATTCRHGGLHLAEDATFFEFEPAGDGLVTPLVTAFRRETQIMARYRMNDLLRLADTPCSCGSPLRHVHEIVGRMDDCFRLAGGVLLTPDVLRNAVLSARDIDDFRLVQRSGTQVELLLPPELPEASAQAAATAVQALLNQRSPGVQLTLTRRPLPLDATRKLRRVECALPQALP</sequence>
<dbReference type="InterPro" id="IPR042099">
    <property type="entry name" value="ANL_N_sf"/>
</dbReference>
<keyword evidence="2" id="KW-1185">Reference proteome</keyword>
<organism evidence="1 2">
    <name type="scientific">Pseudogemmobacter lacusdianii</name>
    <dbReference type="NCBI Taxonomy" id="3069608"/>
    <lineage>
        <taxon>Bacteria</taxon>
        <taxon>Pseudomonadati</taxon>
        <taxon>Pseudomonadota</taxon>
        <taxon>Alphaproteobacteria</taxon>
        <taxon>Rhodobacterales</taxon>
        <taxon>Paracoccaceae</taxon>
        <taxon>Pseudogemmobacter</taxon>
    </lineage>
</organism>
<dbReference type="SUPFAM" id="SSF56801">
    <property type="entry name" value="Acetyl-CoA synthetase-like"/>
    <property type="match status" value="1"/>
</dbReference>
<dbReference type="Proteomes" id="UP001239680">
    <property type="component" value="Unassembled WGS sequence"/>
</dbReference>